<proteinExistence type="inferred from homology"/>
<reference evidence="10 11" key="1">
    <citation type="journal article" date="2019" name="Mol. Ecol. Resour.">
        <title>Chromosome-level genome assembly of Triplophysa tibetana, a fish adapted to the harsh high-altitude environment of the Tibetan Plateau.</title>
        <authorList>
            <person name="Yang X."/>
            <person name="Liu H."/>
            <person name="Ma Z."/>
            <person name="Zou Y."/>
            <person name="Zou M."/>
            <person name="Mao Y."/>
            <person name="Li X."/>
            <person name="Wang H."/>
            <person name="Chen T."/>
            <person name="Wang W."/>
            <person name="Yang R."/>
        </authorList>
    </citation>
    <scope>NUCLEOTIDE SEQUENCE [LARGE SCALE GENOMIC DNA]</scope>
    <source>
        <strain evidence="10">TTIB1903HZAU</strain>
        <tissue evidence="10">Muscle</tissue>
    </source>
</reference>
<comment type="similarity">
    <text evidence="4">Belongs to the CDIP1/LITAF family.</text>
</comment>
<dbReference type="Pfam" id="PF10601">
    <property type="entry name" value="zf-LITAF-like"/>
    <property type="match status" value="1"/>
</dbReference>
<evidence type="ECO:0000256" key="6">
    <source>
        <dbReference type="ARBA" id="ARBA00022833"/>
    </source>
</evidence>
<feature type="transmembrane region" description="Helical" evidence="8">
    <location>
        <begin position="71"/>
        <end position="91"/>
    </location>
</feature>
<comment type="caution">
    <text evidence="10">The sequence shown here is derived from an EMBL/GenBank/DDBJ whole genome shotgun (WGS) entry which is preliminary data.</text>
</comment>
<dbReference type="SMART" id="SM00714">
    <property type="entry name" value="LITAF"/>
    <property type="match status" value="1"/>
</dbReference>
<evidence type="ECO:0000256" key="1">
    <source>
        <dbReference type="ARBA" id="ARBA00004125"/>
    </source>
</evidence>
<keyword evidence="11" id="KW-1185">Reference proteome</keyword>
<keyword evidence="8" id="KW-0812">Transmembrane</keyword>
<keyword evidence="7 8" id="KW-0472">Membrane</keyword>
<keyword evidence="5" id="KW-0479">Metal-binding</keyword>
<evidence type="ECO:0000259" key="9">
    <source>
        <dbReference type="PROSITE" id="PS51837"/>
    </source>
</evidence>
<evidence type="ECO:0000256" key="4">
    <source>
        <dbReference type="ARBA" id="ARBA00005975"/>
    </source>
</evidence>
<dbReference type="GO" id="GO:0005634">
    <property type="term" value="C:nucleus"/>
    <property type="evidence" value="ECO:0007669"/>
    <property type="project" value="TreeGrafter"/>
</dbReference>
<dbReference type="PANTHER" id="PTHR23292:SF35">
    <property type="entry name" value="LITAF DOMAIN-CONTAINING PROTEIN"/>
    <property type="match status" value="1"/>
</dbReference>
<keyword evidence="8" id="KW-1133">Transmembrane helix</keyword>
<keyword evidence="6" id="KW-0862">Zinc</keyword>
<comment type="subcellular location">
    <subcellularLocation>
        <location evidence="1">Endosome membrane</location>
        <topology evidence="1">Peripheral membrane protein</topology>
        <orientation evidence="1">Cytoplasmic side</orientation>
    </subcellularLocation>
    <subcellularLocation>
        <location evidence="2">Late endosome membrane</location>
    </subcellularLocation>
    <subcellularLocation>
        <location evidence="3">Lysosome membrane</location>
        <topology evidence="3">Peripheral membrane protein</topology>
        <orientation evidence="3">Cytoplasmic side</orientation>
    </subcellularLocation>
</comment>
<gene>
    <name evidence="10" type="ORF">E1301_Tti009713</name>
</gene>
<accession>A0A5A9N5Z1</accession>
<evidence type="ECO:0000256" key="7">
    <source>
        <dbReference type="ARBA" id="ARBA00023136"/>
    </source>
</evidence>
<dbReference type="AlphaFoldDB" id="A0A5A9N5Z1"/>
<organism evidence="10 11">
    <name type="scientific">Triplophysa tibetana</name>
    <dbReference type="NCBI Taxonomy" id="1572043"/>
    <lineage>
        <taxon>Eukaryota</taxon>
        <taxon>Metazoa</taxon>
        <taxon>Chordata</taxon>
        <taxon>Craniata</taxon>
        <taxon>Vertebrata</taxon>
        <taxon>Euteleostomi</taxon>
        <taxon>Actinopterygii</taxon>
        <taxon>Neopterygii</taxon>
        <taxon>Teleostei</taxon>
        <taxon>Ostariophysi</taxon>
        <taxon>Cypriniformes</taxon>
        <taxon>Nemacheilidae</taxon>
        <taxon>Triplophysa</taxon>
    </lineage>
</organism>
<sequence length="150" mass="16870">MRQDRIEGTHNILIDTSVSSAVLVENPPSFSAPQIILDVQELPRHASQTQCPFCHEYITTDVTKTVSSTSYLMSFIFIMFCCVAGCCLLPFCLDTCKDVVHSVRDVGVTYTHAKALRGGTCRVNLTERSKEISQYLYLCYGNFENNHSIY</sequence>
<dbReference type="InterPro" id="IPR006629">
    <property type="entry name" value="LITAF"/>
</dbReference>
<evidence type="ECO:0000256" key="3">
    <source>
        <dbReference type="ARBA" id="ARBA00004630"/>
    </source>
</evidence>
<dbReference type="GO" id="GO:0098560">
    <property type="term" value="C:cytoplasmic side of late endosome membrane"/>
    <property type="evidence" value="ECO:0007669"/>
    <property type="project" value="TreeGrafter"/>
</dbReference>
<dbReference type="InterPro" id="IPR037519">
    <property type="entry name" value="LITAF_fam"/>
</dbReference>
<dbReference type="GO" id="GO:0008270">
    <property type="term" value="F:zinc ion binding"/>
    <property type="evidence" value="ECO:0007669"/>
    <property type="project" value="TreeGrafter"/>
</dbReference>
<dbReference type="PANTHER" id="PTHR23292">
    <property type="entry name" value="LIPOPOLYSACCHARIDE-INDUCED TUMOR NECROSIS FACTOR-ALPHA FACTOR"/>
    <property type="match status" value="1"/>
</dbReference>
<evidence type="ECO:0000256" key="8">
    <source>
        <dbReference type="SAM" id="Phobius"/>
    </source>
</evidence>
<name>A0A5A9N5Z1_9TELE</name>
<dbReference type="EMBL" id="SOYY01000021">
    <property type="protein sequence ID" value="KAA0705422.1"/>
    <property type="molecule type" value="Genomic_DNA"/>
</dbReference>
<evidence type="ECO:0000256" key="5">
    <source>
        <dbReference type="ARBA" id="ARBA00022723"/>
    </source>
</evidence>
<dbReference type="GO" id="GO:0098574">
    <property type="term" value="C:cytoplasmic side of lysosomal membrane"/>
    <property type="evidence" value="ECO:0007669"/>
    <property type="project" value="TreeGrafter"/>
</dbReference>
<evidence type="ECO:0000256" key="2">
    <source>
        <dbReference type="ARBA" id="ARBA00004414"/>
    </source>
</evidence>
<feature type="domain" description="LITAF" evidence="9">
    <location>
        <begin position="31"/>
        <end position="115"/>
    </location>
</feature>
<protein>
    <recommendedName>
        <fullName evidence="9">LITAF domain-containing protein</fullName>
    </recommendedName>
</protein>
<evidence type="ECO:0000313" key="10">
    <source>
        <dbReference type="EMBL" id="KAA0705422.1"/>
    </source>
</evidence>
<evidence type="ECO:0000313" key="11">
    <source>
        <dbReference type="Proteomes" id="UP000324632"/>
    </source>
</evidence>
<dbReference type="Proteomes" id="UP000324632">
    <property type="component" value="Chromosome 21"/>
</dbReference>
<dbReference type="PROSITE" id="PS51837">
    <property type="entry name" value="LITAF"/>
    <property type="match status" value="1"/>
</dbReference>